<accession>A0ACC2WEY6</accession>
<organism evidence="1 2">
    <name type="scientific">Naganishia adeliensis</name>
    <dbReference type="NCBI Taxonomy" id="92952"/>
    <lineage>
        <taxon>Eukaryota</taxon>
        <taxon>Fungi</taxon>
        <taxon>Dikarya</taxon>
        <taxon>Basidiomycota</taxon>
        <taxon>Agaricomycotina</taxon>
        <taxon>Tremellomycetes</taxon>
        <taxon>Filobasidiales</taxon>
        <taxon>Filobasidiaceae</taxon>
        <taxon>Naganishia</taxon>
    </lineage>
</organism>
<name>A0ACC2WEY6_9TREE</name>
<keyword evidence="2" id="KW-1185">Reference proteome</keyword>
<reference evidence="1" key="1">
    <citation type="submission" date="2023-04" db="EMBL/GenBank/DDBJ databases">
        <title>Draft Genome sequencing of Naganishia species isolated from polar environments using Oxford Nanopore Technology.</title>
        <authorList>
            <person name="Leo P."/>
            <person name="Venkateswaran K."/>
        </authorList>
    </citation>
    <scope>NUCLEOTIDE SEQUENCE</scope>
    <source>
        <strain evidence="1">MNA-CCFEE 5262</strain>
    </source>
</reference>
<dbReference type="Proteomes" id="UP001230649">
    <property type="component" value="Unassembled WGS sequence"/>
</dbReference>
<proteinExistence type="predicted"/>
<dbReference type="EMBL" id="JASBWS010000027">
    <property type="protein sequence ID" value="KAJ9109968.1"/>
    <property type="molecule type" value="Genomic_DNA"/>
</dbReference>
<protein>
    <submittedName>
        <fullName evidence="1">Uncharacterized protein</fullName>
    </submittedName>
</protein>
<evidence type="ECO:0000313" key="1">
    <source>
        <dbReference type="EMBL" id="KAJ9109968.1"/>
    </source>
</evidence>
<evidence type="ECO:0000313" key="2">
    <source>
        <dbReference type="Proteomes" id="UP001230649"/>
    </source>
</evidence>
<sequence>MTTTSPIKSCAALPQRTKSIPIFLFALLLSRLSPVNARIFSPRIENCHTPSLGEDPSRLVNFSRALAQVVPSEEASTLGLNKKEGQDVIRIDLFGRTGQEIQGFDNDTGKLATMFTETHDLNYNVWSTATYICNSLFPPSPLPEPYVPQNTTYCPLAAGDLGINISVPFSGSYGLSTLRTQVRIVDTAIPANELSCINIDLSPYYDKAWYWSLLLWLPAGLAIGYWIAAWAARFAAGWVVGGVGDETSTVEEETRQGAGIGSVADVGGDSTASPLSRKWGTMLVSGVSGERLGFSGALLRFITPGFRDVIWHLQFCAVLAMIAVDWPEFAYPILAQGAWASLLWNVTLAQSQLVDPLYVNAENKFPTNFRPQGNDTAYPLYMDEDIPNVFLNYAVDGSRASNGMQRFAVAIGLRYQDLFGVCLVLFLAIAAAVIVLSLLFWGLMAPVDLLRTRRRMAKRAIIQNRNPVPAATGYTDADISARYKNSIDAYGPETTGASQMPHLHDRKGSGSTLLNLTSNSGTRRPSALKRVWARFKVKGPIGAFHWAALCGNLVRLIVLFHLPITAFSAYQWTIQDFASVASVVLAGLAFAFFSVALPVFLLYRIWRTPTAKLYDAMRTLLALGPMYNIYAQGNQLYYGLRFLASLVTGITVGVGQDHGLAQAIVLLVVEIVFGLGTTIWHPWRAGAGMVIPGFLFAMIRILSAALLVVMAPSLPIPFHAVGWIAYAILLLQGIALLLFLIMLICKILEGLIRLFGKIRFDESTHPLDGGLFAAFGGLSEKLKGRRGSKRPRMDHRSSSNVGSINTQMMLNRYSTNPTSTPFSERPSHETYISGRHSMQWGDSNGIYSAVPDNDAPQEVLMDSAPTRGFSVVRGGRAAYQDPYAALPHANAPGRVTYPPSTRSLTSPDRRATFAPLPSVAENGSREAVVSPDGRPIRHARTRSQTAIIETFPPSGPEGMMPGALGLAAPRPDRSSNSFSLHRGISGPVPLVLNRQPPESDPRASSSMNSSQEEFKDAAPRKSNKPSTWFGRIKTNDRVANPNSDSEEELVDYGRSGSSNKNDGKGHGGNSSSGGWLSALLPGSASKRNSIDSTQESAMSENTARKAATILLEGEDGSRQPLPEPAVRSFRVNRQQTPSNVSSQRPSPQSSNSVTPHAFGTASLPDPNSPTSSERPQGSQRSFAVNRGNRSAGGSAASSRVTTPGSEAPHPFTALTPINNENRGQDVPAAPGRSFVVQRANQSSGNLAPPGSYR</sequence>
<gene>
    <name evidence="1" type="ORF">QFC20_003168</name>
</gene>
<comment type="caution">
    <text evidence="1">The sequence shown here is derived from an EMBL/GenBank/DDBJ whole genome shotgun (WGS) entry which is preliminary data.</text>
</comment>